<evidence type="ECO:0000313" key="4">
    <source>
        <dbReference type="Proteomes" id="UP000032679"/>
    </source>
</evidence>
<gene>
    <name evidence="3" type="ORF">Tasa_004_112</name>
</gene>
<feature type="compositionally biased region" description="Polar residues" evidence="1">
    <location>
        <begin position="180"/>
        <end position="189"/>
    </location>
</feature>
<evidence type="ECO:0008006" key="5">
    <source>
        <dbReference type="Google" id="ProtNLM"/>
    </source>
</evidence>
<sequence>MFMLPTRRHMMLLGTLALSCAPVGAAFADPSSQHPPLAPTRDVTVDYTVQPQGSPTPIPVKVAFSGDGNLLRIDGNGGKSITILDRQNQLVTLVSTMQKIYMQFSPRSGLRNPFLLSMSMHYTPAGTATVAGLACNKWAISTDHGSAQACVTDDGVILSESGVDADGAQGQLTAQTVQYGPVPSSQFQPPSGYEQIKPHSGGAGAGAPGAGNGPVTGAAPGAVPPQ</sequence>
<dbReference type="PROSITE" id="PS51257">
    <property type="entry name" value="PROKAR_LIPOPROTEIN"/>
    <property type="match status" value="1"/>
</dbReference>
<protein>
    <recommendedName>
        <fullName evidence="5">DUF4412 domain-containing protein</fullName>
    </recommendedName>
</protein>
<evidence type="ECO:0000313" key="3">
    <source>
        <dbReference type="EMBL" id="GAN53047.1"/>
    </source>
</evidence>
<reference evidence="3 4" key="1">
    <citation type="submission" date="2012-10" db="EMBL/GenBank/DDBJ databases">
        <title>Genome sequencing of Tanticharoenia sakaeratensis NBRC 103193.</title>
        <authorList>
            <person name="Azuma Y."/>
            <person name="Hadano H."/>
            <person name="Hirakawa H."/>
            <person name="Matsushita K."/>
        </authorList>
    </citation>
    <scope>NUCLEOTIDE SEQUENCE [LARGE SCALE GENOMIC DNA]</scope>
    <source>
        <strain evidence="3 4">NBRC 103193</strain>
    </source>
</reference>
<accession>A0A0D6MHE2</accession>
<comment type="caution">
    <text evidence="3">The sequence shown here is derived from an EMBL/GenBank/DDBJ whole genome shotgun (WGS) entry which is preliminary data.</text>
</comment>
<name>A0A0D6MHE2_9PROT</name>
<evidence type="ECO:0000256" key="1">
    <source>
        <dbReference type="SAM" id="MobiDB-lite"/>
    </source>
</evidence>
<organism evidence="3 4">
    <name type="scientific">Tanticharoenia sakaeratensis NBRC 103193</name>
    <dbReference type="NCBI Taxonomy" id="1231623"/>
    <lineage>
        <taxon>Bacteria</taxon>
        <taxon>Pseudomonadati</taxon>
        <taxon>Pseudomonadota</taxon>
        <taxon>Alphaproteobacteria</taxon>
        <taxon>Acetobacterales</taxon>
        <taxon>Acetobacteraceae</taxon>
        <taxon>Tanticharoenia</taxon>
    </lineage>
</organism>
<dbReference type="STRING" id="1231623.Tasa_004_112"/>
<dbReference type="AlphaFoldDB" id="A0A0D6MHE2"/>
<feature type="compositionally biased region" description="Gly residues" evidence="1">
    <location>
        <begin position="201"/>
        <end position="214"/>
    </location>
</feature>
<keyword evidence="4" id="KW-1185">Reference proteome</keyword>
<dbReference type="Proteomes" id="UP000032679">
    <property type="component" value="Unassembled WGS sequence"/>
</dbReference>
<feature type="chain" id="PRO_5002307889" description="DUF4412 domain-containing protein" evidence="2">
    <location>
        <begin position="29"/>
        <end position="226"/>
    </location>
</feature>
<dbReference type="EMBL" id="BALE01000004">
    <property type="protein sequence ID" value="GAN53047.1"/>
    <property type="molecule type" value="Genomic_DNA"/>
</dbReference>
<keyword evidence="2" id="KW-0732">Signal</keyword>
<evidence type="ECO:0000256" key="2">
    <source>
        <dbReference type="SAM" id="SignalP"/>
    </source>
</evidence>
<feature type="signal peptide" evidence="2">
    <location>
        <begin position="1"/>
        <end position="28"/>
    </location>
</feature>
<feature type="region of interest" description="Disordered" evidence="1">
    <location>
        <begin position="180"/>
        <end position="226"/>
    </location>
</feature>
<proteinExistence type="predicted"/>
<feature type="compositionally biased region" description="Low complexity" evidence="1">
    <location>
        <begin position="215"/>
        <end position="226"/>
    </location>
</feature>